<dbReference type="Pfam" id="PF13275">
    <property type="entry name" value="S4_2"/>
    <property type="match status" value="1"/>
</dbReference>
<organism evidence="2 3">
    <name type="scientific">Micrococcoides hystricis</name>
    <dbReference type="NCBI Taxonomy" id="1572761"/>
    <lineage>
        <taxon>Bacteria</taxon>
        <taxon>Bacillati</taxon>
        <taxon>Actinomycetota</taxon>
        <taxon>Actinomycetes</taxon>
        <taxon>Micrococcales</taxon>
        <taxon>Micrococcaceae</taxon>
        <taxon>Micrococcoides</taxon>
    </lineage>
</organism>
<sequence length="81" mass="8806">MELEIEIKDESIRLGQLLKLAGVVDSGVDARDVIADAQVYVNGEVELRRGKQIRPGDEVSCPDAMSGQLATIRVLADQPED</sequence>
<dbReference type="RefSeq" id="WP_377459008.1">
    <property type="nucleotide sequence ID" value="NZ_JBHLUB010000028.1"/>
</dbReference>
<dbReference type="Gene3D" id="3.10.290.10">
    <property type="entry name" value="RNA-binding S4 domain"/>
    <property type="match status" value="1"/>
</dbReference>
<protein>
    <submittedName>
        <fullName evidence="2">RNA-binding S4 domain-containing protein</fullName>
    </submittedName>
</protein>
<proteinExistence type="predicted"/>
<evidence type="ECO:0000256" key="1">
    <source>
        <dbReference type="PROSITE-ProRule" id="PRU00182"/>
    </source>
</evidence>
<comment type="caution">
    <text evidence="2">The sequence shown here is derived from an EMBL/GenBank/DDBJ whole genome shotgun (WGS) entry which is preliminary data.</text>
</comment>
<keyword evidence="1" id="KW-0694">RNA-binding</keyword>
<dbReference type="CDD" id="cd00165">
    <property type="entry name" value="S4"/>
    <property type="match status" value="1"/>
</dbReference>
<dbReference type="Proteomes" id="UP001589862">
    <property type="component" value="Unassembled WGS sequence"/>
</dbReference>
<dbReference type="SUPFAM" id="SSF55174">
    <property type="entry name" value="Alpha-L RNA-binding motif"/>
    <property type="match status" value="1"/>
</dbReference>
<evidence type="ECO:0000313" key="3">
    <source>
        <dbReference type="Proteomes" id="UP001589862"/>
    </source>
</evidence>
<evidence type="ECO:0000313" key="2">
    <source>
        <dbReference type="EMBL" id="MFC0582101.1"/>
    </source>
</evidence>
<name>A0ABV6PAF9_9MICC</name>
<dbReference type="PROSITE" id="PS50889">
    <property type="entry name" value="S4"/>
    <property type="match status" value="1"/>
</dbReference>
<dbReference type="EMBL" id="JBHLUB010000028">
    <property type="protein sequence ID" value="MFC0582101.1"/>
    <property type="molecule type" value="Genomic_DNA"/>
</dbReference>
<dbReference type="InterPro" id="IPR036986">
    <property type="entry name" value="S4_RNA-bd_sf"/>
</dbReference>
<reference evidence="2 3" key="1">
    <citation type="submission" date="2024-09" db="EMBL/GenBank/DDBJ databases">
        <authorList>
            <person name="Sun Q."/>
            <person name="Mori K."/>
        </authorList>
    </citation>
    <scope>NUCLEOTIDE SEQUENCE [LARGE SCALE GENOMIC DNA]</scope>
    <source>
        <strain evidence="2 3">NCAIM B.02604</strain>
    </source>
</reference>
<keyword evidence="3" id="KW-1185">Reference proteome</keyword>
<accession>A0ABV6PAF9</accession>
<gene>
    <name evidence="2" type="ORF">ACFFFR_06850</name>
</gene>